<protein>
    <submittedName>
        <fullName evidence="1">Uncharacterized protein</fullName>
    </submittedName>
</protein>
<organism evidence="1 2">
    <name type="scientific">Methylacidimicrobium cyclopophantes</name>
    <dbReference type="NCBI Taxonomy" id="1041766"/>
    <lineage>
        <taxon>Bacteria</taxon>
        <taxon>Pseudomonadati</taxon>
        <taxon>Verrucomicrobiota</taxon>
        <taxon>Methylacidimicrobium</taxon>
    </lineage>
</organism>
<dbReference type="AlphaFoldDB" id="A0A5E6MDE6"/>
<evidence type="ECO:0000313" key="1">
    <source>
        <dbReference type="EMBL" id="VVM06990.1"/>
    </source>
</evidence>
<gene>
    <name evidence="1" type="ORF">MAMC_01387</name>
</gene>
<name>A0A5E6MDE6_9BACT</name>
<accession>A0A5E6MDE6</accession>
<proteinExistence type="predicted"/>
<sequence>MAPQTPNVEVAEVRFTKSGALESPFDKGKLSDCQHVFLLCHGWLNDPKSARQELYEPLVGSIEKVKNQLFQGKFSKIEFLFAYWPSKEFPPGGDLFPARGGAHA</sequence>
<comment type="caution">
    <text evidence="1">The sequence shown here is derived from an EMBL/GenBank/DDBJ whole genome shotgun (WGS) entry which is preliminary data.</text>
</comment>
<dbReference type="Proteomes" id="UP000381693">
    <property type="component" value="Unassembled WGS sequence"/>
</dbReference>
<dbReference type="EMBL" id="CABFUZ020000140">
    <property type="protein sequence ID" value="VVM06990.1"/>
    <property type="molecule type" value="Genomic_DNA"/>
</dbReference>
<evidence type="ECO:0000313" key="2">
    <source>
        <dbReference type="Proteomes" id="UP000381693"/>
    </source>
</evidence>
<keyword evidence="2" id="KW-1185">Reference proteome</keyword>
<reference evidence="1" key="1">
    <citation type="submission" date="2019-09" db="EMBL/GenBank/DDBJ databases">
        <authorList>
            <person name="Cremers G."/>
        </authorList>
    </citation>
    <scope>NUCLEOTIDE SEQUENCE [LARGE SCALE GENOMIC DNA]</scope>
    <source>
        <strain evidence="1">3B</strain>
    </source>
</reference>